<proteinExistence type="predicted"/>
<gene>
    <name evidence="2" type="ORF">APZ42_025273</name>
</gene>
<comment type="caution">
    <text evidence="2">The sequence shown here is derived from an EMBL/GenBank/DDBJ whole genome shotgun (WGS) entry which is preliminary data.</text>
</comment>
<organism evidence="2 3">
    <name type="scientific">Daphnia magna</name>
    <dbReference type="NCBI Taxonomy" id="35525"/>
    <lineage>
        <taxon>Eukaryota</taxon>
        <taxon>Metazoa</taxon>
        <taxon>Ecdysozoa</taxon>
        <taxon>Arthropoda</taxon>
        <taxon>Crustacea</taxon>
        <taxon>Branchiopoda</taxon>
        <taxon>Diplostraca</taxon>
        <taxon>Cladocera</taxon>
        <taxon>Anomopoda</taxon>
        <taxon>Daphniidae</taxon>
        <taxon>Daphnia</taxon>
    </lineage>
</organism>
<evidence type="ECO:0000313" key="3">
    <source>
        <dbReference type="Proteomes" id="UP000076858"/>
    </source>
</evidence>
<keyword evidence="3" id="KW-1185">Reference proteome</keyword>
<accession>A0A0P5ZRD0</accession>
<evidence type="ECO:0000313" key="2">
    <source>
        <dbReference type="EMBL" id="KZS10295.1"/>
    </source>
</evidence>
<sequence>MAEMHYELDKHPMYFNRAEVSYIEFKSWADVLAYWEKKKDHLLVMCEQAPRKAILKKYHFQLPGFENEYQNSMWIIEGALAWNEECYAAAAAEDWFNHSLVIMTEMDPETLLGCFPARDAVTAMYTKGEDREEYNILAPIHYDAGPREERGGKRDNESSISAKSRATRRAERKITYDANGDSDSDSVDYDIDPEAEIQDGQGFAGLVVSKMIVLTCNYKTMVATVKSTSTHSNTKVMSVALFLFPWLSPWMQKFRPISYENARNVLPNLMPVATANAAAVTPEELIAVTAYCMCGMAYSNEATRVAQVMSRVKAALARTSWKSIDIPKIVSIMGTLVIDFKDLSNEVIAMLGRVLATDSNMRYKAAIKEKRLAPYDVYSLFTVDTDFVPRLFTQMRLIYQNLHSQSLIFGIAVIDEVEVMFRSSGQQFVQEIEAAIRLKKRILNHPYIALVDSQPDEITTKKYARLVLAGLLFQSKCLAGTPEEAKWKDYSINKIKESIPQAEDVDLIKNFIDAIPTRKVSSLARFLENLSLNMALRFTDTKSQAERDELYHYLINKNSQCNWVLYETRVRKAQSHKKYLDETVTIIKRALDEKCIEITSQASVSREINDIRVAHSRILEWKAAQIAKLQVGVSLESLLTSATGRHEREARQDVINQLSEVYTTIKNGVSMADLGAPRSGRMLYNCVKAIEVVWYSVFFVLQLSLDCLCCWFF</sequence>
<dbReference type="EMBL" id="LRGB01001861">
    <property type="protein sequence ID" value="KZS10295.1"/>
    <property type="molecule type" value="Genomic_DNA"/>
</dbReference>
<feature type="region of interest" description="Disordered" evidence="1">
    <location>
        <begin position="145"/>
        <end position="186"/>
    </location>
</feature>
<name>A0A0P5ZRD0_9CRUS</name>
<dbReference type="Proteomes" id="UP000076858">
    <property type="component" value="Unassembled WGS sequence"/>
</dbReference>
<feature type="compositionally biased region" description="Basic and acidic residues" evidence="1">
    <location>
        <begin position="145"/>
        <end position="157"/>
    </location>
</feature>
<evidence type="ECO:0000256" key="1">
    <source>
        <dbReference type="SAM" id="MobiDB-lite"/>
    </source>
</evidence>
<dbReference type="AlphaFoldDB" id="A0A0P5ZRD0"/>
<reference evidence="2 3" key="1">
    <citation type="submission" date="2016-03" db="EMBL/GenBank/DDBJ databases">
        <title>EvidentialGene: Evidence-directed Construction of Genes on Genomes.</title>
        <authorList>
            <person name="Gilbert D.G."/>
            <person name="Choi J.-H."/>
            <person name="Mockaitis K."/>
            <person name="Colbourne J."/>
            <person name="Pfrender M."/>
        </authorList>
    </citation>
    <scope>NUCLEOTIDE SEQUENCE [LARGE SCALE GENOMIC DNA]</scope>
    <source>
        <strain evidence="2 3">Xinb3</strain>
        <tissue evidence="2">Complete organism</tissue>
    </source>
</reference>
<protein>
    <submittedName>
        <fullName evidence="2">Uncharacterized protein</fullName>
    </submittedName>
</protein>